<dbReference type="InterPro" id="IPR000563">
    <property type="entry name" value="Flag_FliH"/>
</dbReference>
<dbReference type="OrthoDB" id="2373960at2"/>
<evidence type="ECO:0008006" key="3">
    <source>
        <dbReference type="Google" id="ProtNLM"/>
    </source>
</evidence>
<sequence>MSNQDALMKALTRSLSGGALDALGVYGVELVESVETELPANVLRMDRVWRTRDGQLFHLEFQATREPTLHRFLEYDARLANRMRCPIRTVILYHASIGSAPSELNIGTAQYRVENVFLAEVDGDEALNEVERHLREGRWEARDRLRLALALNMRLGNPQQAFDRVLSLVGQVQDEEERELVVSALLTLGDQALSDEERIRLRKELRRMYRLIDEIFEDGRKEGRLEGFQEGLKEGLEKGMAQGLEQGLAQGLEKGIAQGLEKGMEKGVELGTELGLRKAARNLLAAGIPCDLVERATGLPRGVIEDLQRHIDTGAGG</sequence>
<dbReference type="EMBL" id="FTOO01000005">
    <property type="protein sequence ID" value="SIS85684.1"/>
    <property type="molecule type" value="Genomic_DNA"/>
</dbReference>
<dbReference type="RefSeq" id="WP_076346726.1">
    <property type="nucleotide sequence ID" value="NZ_FTOO01000005.1"/>
</dbReference>
<accession>A0A1N7MHM0</accession>
<dbReference type="GO" id="GO:0003774">
    <property type="term" value="F:cytoskeletal motor activity"/>
    <property type="evidence" value="ECO:0007669"/>
    <property type="project" value="InterPro"/>
</dbReference>
<proteinExistence type="predicted"/>
<dbReference type="AlphaFoldDB" id="A0A1N7MHM0"/>
<evidence type="ECO:0000313" key="1">
    <source>
        <dbReference type="EMBL" id="SIS85684.1"/>
    </source>
</evidence>
<dbReference type="GO" id="GO:0009288">
    <property type="term" value="C:bacterial-type flagellum"/>
    <property type="evidence" value="ECO:0007669"/>
    <property type="project" value="InterPro"/>
</dbReference>
<dbReference type="PRINTS" id="PR01003">
    <property type="entry name" value="FLGFLIH"/>
</dbReference>
<dbReference type="STRING" id="252246.SAMN05421799_105163"/>
<dbReference type="GO" id="GO:0071973">
    <property type="term" value="P:bacterial-type flagellum-dependent cell motility"/>
    <property type="evidence" value="ECO:0007669"/>
    <property type="project" value="InterPro"/>
</dbReference>
<keyword evidence="2" id="KW-1185">Reference proteome</keyword>
<gene>
    <name evidence="1" type="ORF">SAMN05421799_105163</name>
</gene>
<dbReference type="Proteomes" id="UP000186156">
    <property type="component" value="Unassembled WGS sequence"/>
</dbReference>
<protein>
    <recommendedName>
        <fullName evidence="3">Transposase, YhgA-like</fullName>
    </recommendedName>
</protein>
<name>A0A1N7MHM0_9BACL</name>
<organism evidence="1 2">
    <name type="scientific">Alicyclobacillus vulcanalis</name>
    <dbReference type="NCBI Taxonomy" id="252246"/>
    <lineage>
        <taxon>Bacteria</taxon>
        <taxon>Bacillati</taxon>
        <taxon>Bacillota</taxon>
        <taxon>Bacilli</taxon>
        <taxon>Bacillales</taxon>
        <taxon>Alicyclobacillaceae</taxon>
        <taxon>Alicyclobacillus</taxon>
    </lineage>
</organism>
<reference evidence="2" key="1">
    <citation type="submission" date="2017-01" db="EMBL/GenBank/DDBJ databases">
        <authorList>
            <person name="Varghese N."/>
            <person name="Submissions S."/>
        </authorList>
    </citation>
    <scope>NUCLEOTIDE SEQUENCE [LARGE SCALE GENOMIC DNA]</scope>
    <source>
        <strain evidence="2">DSM 16176</strain>
    </source>
</reference>
<evidence type="ECO:0000313" key="2">
    <source>
        <dbReference type="Proteomes" id="UP000186156"/>
    </source>
</evidence>